<evidence type="ECO:0000313" key="2">
    <source>
        <dbReference type="EMBL" id="MDX6033263.1"/>
    </source>
</evidence>
<keyword evidence="1" id="KW-0472">Membrane</keyword>
<proteinExistence type="predicted"/>
<feature type="transmembrane region" description="Helical" evidence="1">
    <location>
        <begin position="150"/>
        <end position="169"/>
    </location>
</feature>
<reference evidence="2" key="1">
    <citation type="submission" date="2023-11" db="EMBL/GenBank/DDBJ databases">
        <title>Scandinavium wanjuensis sp. nov., isolated from lettuce South Korea.</title>
        <authorList>
            <person name="Park J."/>
            <person name="Park S."/>
            <person name="Oh K.K."/>
            <person name="Cho G.S."/>
            <person name="Franz C.M.A.P."/>
        </authorList>
    </citation>
    <scope>NUCLEOTIDE SEQUENCE</scope>
    <source>
        <strain evidence="2">V105_12</strain>
    </source>
</reference>
<accession>A0AAJ2VYT7</accession>
<keyword evidence="1" id="KW-1133">Transmembrane helix</keyword>
<sequence>MLPTAVATLSPLGIHYLLIAFREVYNGHPITRLLERAMKLLIASLLMLFFPRKGFEWFIRKMYPNEYLNPNFSESSCHLRKKLRSAAKYNFLFFAAAMIVIWSLWQFEFSMVNTIKAASAYIALTVSIGRGGWSLQTWDGNTLSERIDQLIYKMAQYINVLILLVTIYYPNK</sequence>
<keyword evidence="1" id="KW-0812">Transmembrane</keyword>
<protein>
    <submittedName>
        <fullName evidence="2">Uncharacterized protein</fullName>
    </submittedName>
</protein>
<name>A0AAJ2VYT7_9ENTR</name>
<gene>
    <name evidence="2" type="ORF">SIL20_17325</name>
</gene>
<evidence type="ECO:0000256" key="1">
    <source>
        <dbReference type="SAM" id="Phobius"/>
    </source>
</evidence>
<organism evidence="2 3">
    <name type="scientific">Scandinavium lactucae</name>
    <dbReference type="NCBI Taxonomy" id="3095028"/>
    <lineage>
        <taxon>Bacteria</taxon>
        <taxon>Pseudomonadati</taxon>
        <taxon>Pseudomonadota</taxon>
        <taxon>Gammaproteobacteria</taxon>
        <taxon>Enterobacterales</taxon>
        <taxon>Enterobacteriaceae</taxon>
        <taxon>Scandinavium</taxon>
    </lineage>
</organism>
<dbReference type="RefSeq" id="WP_319629738.1">
    <property type="nucleotide sequence ID" value="NZ_JAWXRB010000045.1"/>
</dbReference>
<dbReference type="AlphaFoldDB" id="A0AAJ2VYT7"/>
<evidence type="ECO:0000313" key="3">
    <source>
        <dbReference type="Proteomes" id="UP001282336"/>
    </source>
</evidence>
<comment type="caution">
    <text evidence="2">The sequence shown here is derived from an EMBL/GenBank/DDBJ whole genome shotgun (WGS) entry which is preliminary data.</text>
</comment>
<feature type="transmembrane region" description="Helical" evidence="1">
    <location>
        <begin position="89"/>
        <end position="105"/>
    </location>
</feature>
<dbReference type="EMBL" id="JAWXRC010000042">
    <property type="protein sequence ID" value="MDX6033263.1"/>
    <property type="molecule type" value="Genomic_DNA"/>
</dbReference>
<dbReference type="Proteomes" id="UP001282336">
    <property type="component" value="Unassembled WGS sequence"/>
</dbReference>